<dbReference type="eggNOG" id="KOG1701">
    <property type="taxonomic scope" value="Eukaryota"/>
</dbReference>
<dbReference type="OrthoDB" id="25414at2759"/>
<comment type="similarity">
    <text evidence="1">Belongs to the zyxin/ajuba family.</text>
</comment>
<dbReference type="STRING" id="7222.B4JWX5"/>
<dbReference type="GO" id="GO:0030707">
    <property type="term" value="P:follicle cell of egg chamber development"/>
    <property type="evidence" value="ECO:0007669"/>
    <property type="project" value="EnsemblMetazoa"/>
</dbReference>
<dbReference type="GO" id="GO:0045179">
    <property type="term" value="C:apical cortex"/>
    <property type="evidence" value="ECO:0007669"/>
    <property type="project" value="EnsemblMetazoa"/>
</dbReference>
<feature type="compositionally biased region" description="Polar residues" evidence="7">
    <location>
        <begin position="346"/>
        <end position="355"/>
    </location>
</feature>
<dbReference type="GO" id="GO:0071539">
    <property type="term" value="P:protein localization to centrosome"/>
    <property type="evidence" value="ECO:0007669"/>
    <property type="project" value="EnsemblMetazoa"/>
</dbReference>
<keyword evidence="4 6" id="KW-0862">Zinc</keyword>
<dbReference type="PANTHER" id="PTHR24219:SF4">
    <property type="entry name" value="LIM DOMAIN-CONTAINING PROTEIN JUB"/>
    <property type="match status" value="1"/>
</dbReference>
<feature type="region of interest" description="Disordered" evidence="7">
    <location>
        <begin position="1"/>
        <end position="27"/>
    </location>
</feature>
<protein>
    <submittedName>
        <fullName evidence="9">GH17840</fullName>
    </submittedName>
</protein>
<evidence type="ECO:0000256" key="2">
    <source>
        <dbReference type="ARBA" id="ARBA00022723"/>
    </source>
</evidence>
<dbReference type="GO" id="GO:0046872">
    <property type="term" value="F:metal ion binding"/>
    <property type="evidence" value="ECO:0007669"/>
    <property type="project" value="UniProtKB-KW"/>
</dbReference>
<feature type="compositionally biased region" description="Low complexity" evidence="7">
    <location>
        <begin position="59"/>
        <end position="72"/>
    </location>
</feature>
<dbReference type="GO" id="GO:0035331">
    <property type="term" value="P:negative regulation of hippo signaling"/>
    <property type="evidence" value="ECO:0007669"/>
    <property type="project" value="EnsemblMetazoa"/>
</dbReference>
<feature type="compositionally biased region" description="Basic residues" evidence="7">
    <location>
        <begin position="215"/>
        <end position="232"/>
    </location>
</feature>
<dbReference type="GO" id="GO:0140311">
    <property type="term" value="F:protein sequestering activity"/>
    <property type="evidence" value="ECO:0007669"/>
    <property type="project" value="EnsemblMetazoa"/>
</dbReference>
<dbReference type="AlphaFoldDB" id="B4JWX5"/>
<dbReference type="SUPFAM" id="SSF57716">
    <property type="entry name" value="Glucocorticoid receptor-like (DNA-binding domain)"/>
    <property type="match status" value="3"/>
</dbReference>
<dbReference type="PROSITE" id="PS50023">
    <property type="entry name" value="LIM_DOMAIN_2"/>
    <property type="match status" value="3"/>
</dbReference>
<reference evidence="9 10" key="1">
    <citation type="journal article" date="2007" name="Nature">
        <title>Evolution of genes and genomes on the Drosophila phylogeny.</title>
        <authorList>
            <consortium name="Drosophila 12 Genomes Consortium"/>
            <person name="Clark A.G."/>
            <person name="Eisen M.B."/>
            <person name="Smith D.R."/>
            <person name="Bergman C.M."/>
            <person name="Oliver B."/>
            <person name="Markow T.A."/>
            <person name="Kaufman T.C."/>
            <person name="Kellis M."/>
            <person name="Gelbart W."/>
            <person name="Iyer V.N."/>
            <person name="Pollard D.A."/>
            <person name="Sackton T.B."/>
            <person name="Larracuente A.M."/>
            <person name="Singh N.D."/>
            <person name="Abad J.P."/>
            <person name="Abt D.N."/>
            <person name="Adryan B."/>
            <person name="Aguade M."/>
            <person name="Akashi H."/>
            <person name="Anderson W.W."/>
            <person name="Aquadro C.F."/>
            <person name="Ardell D.H."/>
            <person name="Arguello R."/>
            <person name="Artieri C.G."/>
            <person name="Barbash D.A."/>
            <person name="Barker D."/>
            <person name="Barsanti P."/>
            <person name="Batterham P."/>
            <person name="Batzoglou S."/>
            <person name="Begun D."/>
            <person name="Bhutkar A."/>
            <person name="Blanco E."/>
            <person name="Bosak S.A."/>
            <person name="Bradley R.K."/>
            <person name="Brand A.D."/>
            <person name="Brent M.R."/>
            <person name="Brooks A.N."/>
            <person name="Brown R.H."/>
            <person name="Butlin R.K."/>
            <person name="Caggese C."/>
            <person name="Calvi B.R."/>
            <person name="Bernardo de Carvalho A."/>
            <person name="Caspi A."/>
            <person name="Castrezana S."/>
            <person name="Celniker S.E."/>
            <person name="Chang J.L."/>
            <person name="Chapple C."/>
            <person name="Chatterji S."/>
            <person name="Chinwalla A."/>
            <person name="Civetta A."/>
            <person name="Clifton S.W."/>
            <person name="Comeron J.M."/>
            <person name="Costello J.C."/>
            <person name="Coyne J.A."/>
            <person name="Daub J."/>
            <person name="David R.G."/>
            <person name="Delcher A.L."/>
            <person name="Delehaunty K."/>
            <person name="Do C.B."/>
            <person name="Ebling H."/>
            <person name="Edwards K."/>
            <person name="Eickbush T."/>
            <person name="Evans J.D."/>
            <person name="Filipski A."/>
            <person name="Findeiss S."/>
            <person name="Freyhult E."/>
            <person name="Fulton L."/>
            <person name="Fulton R."/>
            <person name="Garcia A.C."/>
            <person name="Gardiner A."/>
            <person name="Garfield D.A."/>
            <person name="Garvin B.E."/>
            <person name="Gibson G."/>
            <person name="Gilbert D."/>
            <person name="Gnerre S."/>
            <person name="Godfrey J."/>
            <person name="Good R."/>
            <person name="Gotea V."/>
            <person name="Gravely B."/>
            <person name="Greenberg A.J."/>
            <person name="Griffiths-Jones S."/>
            <person name="Gross S."/>
            <person name="Guigo R."/>
            <person name="Gustafson E.A."/>
            <person name="Haerty W."/>
            <person name="Hahn M.W."/>
            <person name="Halligan D.L."/>
            <person name="Halpern A.L."/>
            <person name="Halter G.M."/>
            <person name="Han M.V."/>
            <person name="Heger A."/>
            <person name="Hillier L."/>
            <person name="Hinrichs A.S."/>
            <person name="Holmes I."/>
            <person name="Hoskins R.A."/>
            <person name="Hubisz M.J."/>
            <person name="Hultmark D."/>
            <person name="Huntley M.A."/>
            <person name="Jaffe D.B."/>
            <person name="Jagadeeshan S."/>
            <person name="Jeck W.R."/>
            <person name="Johnson J."/>
            <person name="Jones C.D."/>
            <person name="Jordan W.C."/>
            <person name="Karpen G.H."/>
            <person name="Kataoka E."/>
            <person name="Keightley P.D."/>
            <person name="Kheradpour P."/>
            <person name="Kirkness E.F."/>
            <person name="Koerich L.B."/>
            <person name="Kristiansen K."/>
            <person name="Kudrna D."/>
            <person name="Kulathinal R.J."/>
            <person name="Kumar S."/>
            <person name="Kwok R."/>
            <person name="Lander E."/>
            <person name="Langley C.H."/>
            <person name="Lapoint R."/>
            <person name="Lazzaro B.P."/>
            <person name="Lee S.J."/>
            <person name="Levesque L."/>
            <person name="Li R."/>
            <person name="Lin C.F."/>
            <person name="Lin M.F."/>
            <person name="Lindblad-Toh K."/>
            <person name="Llopart A."/>
            <person name="Long M."/>
            <person name="Low L."/>
            <person name="Lozovsky E."/>
            <person name="Lu J."/>
            <person name="Luo M."/>
            <person name="Machado C.A."/>
            <person name="Makalowski W."/>
            <person name="Marzo M."/>
            <person name="Matsuda M."/>
            <person name="Matzkin L."/>
            <person name="McAllister B."/>
            <person name="McBride C.S."/>
            <person name="McKernan B."/>
            <person name="McKernan K."/>
            <person name="Mendez-Lago M."/>
            <person name="Minx P."/>
            <person name="Mollenhauer M.U."/>
            <person name="Montooth K."/>
            <person name="Mount S.M."/>
            <person name="Mu X."/>
            <person name="Myers E."/>
            <person name="Negre B."/>
            <person name="Newfeld S."/>
            <person name="Nielsen R."/>
            <person name="Noor M.A."/>
            <person name="O'Grady P."/>
            <person name="Pachter L."/>
            <person name="Papaceit M."/>
            <person name="Parisi M.J."/>
            <person name="Parisi M."/>
            <person name="Parts L."/>
            <person name="Pedersen J.S."/>
            <person name="Pesole G."/>
            <person name="Phillippy A.M."/>
            <person name="Ponting C.P."/>
            <person name="Pop M."/>
            <person name="Porcelli D."/>
            <person name="Powell J.R."/>
            <person name="Prohaska S."/>
            <person name="Pruitt K."/>
            <person name="Puig M."/>
            <person name="Quesneville H."/>
            <person name="Ram K.R."/>
            <person name="Rand D."/>
            <person name="Rasmussen M.D."/>
            <person name="Reed L.K."/>
            <person name="Reenan R."/>
            <person name="Reily A."/>
            <person name="Remington K.A."/>
            <person name="Rieger T.T."/>
            <person name="Ritchie M.G."/>
            <person name="Robin C."/>
            <person name="Rogers Y.H."/>
            <person name="Rohde C."/>
            <person name="Rozas J."/>
            <person name="Rubenfield M.J."/>
            <person name="Ruiz A."/>
            <person name="Russo S."/>
            <person name="Salzberg S.L."/>
            <person name="Sanchez-Gracia A."/>
            <person name="Saranga D.J."/>
            <person name="Sato H."/>
            <person name="Schaeffer S.W."/>
            <person name="Schatz M.C."/>
            <person name="Schlenke T."/>
            <person name="Schwartz R."/>
            <person name="Segarra C."/>
            <person name="Singh R.S."/>
            <person name="Sirot L."/>
            <person name="Sirota M."/>
            <person name="Sisneros N.B."/>
            <person name="Smith C.D."/>
            <person name="Smith T.F."/>
            <person name="Spieth J."/>
            <person name="Stage D.E."/>
            <person name="Stark A."/>
            <person name="Stephan W."/>
            <person name="Strausberg R.L."/>
            <person name="Strempel S."/>
            <person name="Sturgill D."/>
            <person name="Sutton G."/>
            <person name="Sutton G.G."/>
            <person name="Tao W."/>
            <person name="Teichmann S."/>
            <person name="Tobari Y.N."/>
            <person name="Tomimura Y."/>
            <person name="Tsolas J.M."/>
            <person name="Valente V.L."/>
            <person name="Venter E."/>
            <person name="Venter J.C."/>
            <person name="Vicario S."/>
            <person name="Vieira F.G."/>
            <person name="Vilella A.J."/>
            <person name="Villasante A."/>
            <person name="Walenz B."/>
            <person name="Wang J."/>
            <person name="Wasserman M."/>
            <person name="Watts T."/>
            <person name="Wilson D."/>
            <person name="Wilson R.K."/>
            <person name="Wing R.A."/>
            <person name="Wolfner M.F."/>
            <person name="Wong A."/>
            <person name="Wong G.K."/>
            <person name="Wu C.I."/>
            <person name="Wu G."/>
            <person name="Yamamoto D."/>
            <person name="Yang H.P."/>
            <person name="Yang S.P."/>
            <person name="Yorke J.A."/>
            <person name="Yoshida K."/>
            <person name="Zdobnov E."/>
            <person name="Zhang P."/>
            <person name="Zhang Y."/>
            <person name="Zimin A.V."/>
            <person name="Baldwin J."/>
            <person name="Abdouelleil A."/>
            <person name="Abdulkadir J."/>
            <person name="Abebe A."/>
            <person name="Abera B."/>
            <person name="Abreu J."/>
            <person name="Acer S.C."/>
            <person name="Aftuck L."/>
            <person name="Alexander A."/>
            <person name="An P."/>
            <person name="Anderson E."/>
            <person name="Anderson S."/>
            <person name="Arachi H."/>
            <person name="Azer M."/>
            <person name="Bachantsang P."/>
            <person name="Barry A."/>
            <person name="Bayul T."/>
            <person name="Berlin A."/>
            <person name="Bessette D."/>
            <person name="Bloom T."/>
            <person name="Blye J."/>
            <person name="Boguslavskiy L."/>
            <person name="Bonnet C."/>
            <person name="Boukhgalter B."/>
            <person name="Bourzgui I."/>
            <person name="Brown A."/>
            <person name="Cahill P."/>
            <person name="Channer S."/>
            <person name="Cheshatsang Y."/>
            <person name="Chuda L."/>
            <person name="Citroen M."/>
            <person name="Collymore A."/>
            <person name="Cooke P."/>
            <person name="Costello M."/>
            <person name="D'Aco K."/>
            <person name="Daza R."/>
            <person name="De Haan G."/>
            <person name="DeGray S."/>
            <person name="DeMaso C."/>
            <person name="Dhargay N."/>
            <person name="Dooley K."/>
            <person name="Dooley E."/>
            <person name="Doricent M."/>
            <person name="Dorje P."/>
            <person name="Dorjee K."/>
            <person name="Dupes A."/>
            <person name="Elong R."/>
            <person name="Falk J."/>
            <person name="Farina A."/>
            <person name="Faro S."/>
            <person name="Ferguson D."/>
            <person name="Fisher S."/>
            <person name="Foley C.D."/>
            <person name="Franke A."/>
            <person name="Friedrich D."/>
            <person name="Gadbois L."/>
            <person name="Gearin G."/>
            <person name="Gearin C.R."/>
            <person name="Giannoukos G."/>
            <person name="Goode T."/>
            <person name="Graham J."/>
            <person name="Grandbois E."/>
            <person name="Grewal S."/>
            <person name="Gyaltsen K."/>
            <person name="Hafez N."/>
            <person name="Hagos B."/>
            <person name="Hall J."/>
            <person name="Henson C."/>
            <person name="Hollinger A."/>
            <person name="Honan T."/>
            <person name="Huard M.D."/>
            <person name="Hughes L."/>
            <person name="Hurhula B."/>
            <person name="Husby M.E."/>
            <person name="Kamat A."/>
            <person name="Kanga B."/>
            <person name="Kashin S."/>
            <person name="Khazanovich D."/>
            <person name="Kisner P."/>
            <person name="Lance K."/>
            <person name="Lara M."/>
            <person name="Lee W."/>
            <person name="Lennon N."/>
            <person name="Letendre F."/>
            <person name="LeVine R."/>
            <person name="Lipovsky A."/>
            <person name="Liu X."/>
            <person name="Liu J."/>
            <person name="Liu S."/>
            <person name="Lokyitsang T."/>
            <person name="Lokyitsang Y."/>
            <person name="Lubonja R."/>
            <person name="Lui A."/>
            <person name="MacDonald P."/>
            <person name="Magnisalis V."/>
            <person name="Maru K."/>
            <person name="Matthews C."/>
            <person name="McCusker W."/>
            <person name="McDonough S."/>
            <person name="Mehta T."/>
            <person name="Meldrim J."/>
            <person name="Meneus L."/>
            <person name="Mihai O."/>
            <person name="Mihalev A."/>
            <person name="Mihova T."/>
            <person name="Mittelman R."/>
            <person name="Mlenga V."/>
            <person name="Montmayeur A."/>
            <person name="Mulrain L."/>
            <person name="Navidi A."/>
            <person name="Naylor J."/>
            <person name="Negash T."/>
            <person name="Nguyen T."/>
            <person name="Nguyen N."/>
            <person name="Nicol R."/>
            <person name="Norbu C."/>
            <person name="Norbu N."/>
            <person name="Novod N."/>
            <person name="O'Neill B."/>
            <person name="Osman S."/>
            <person name="Markiewicz E."/>
            <person name="Oyono O.L."/>
            <person name="Patti C."/>
            <person name="Phunkhang P."/>
            <person name="Pierre F."/>
            <person name="Priest M."/>
            <person name="Raghuraman S."/>
            <person name="Rege F."/>
            <person name="Reyes R."/>
            <person name="Rise C."/>
            <person name="Rogov P."/>
            <person name="Ross K."/>
            <person name="Ryan E."/>
            <person name="Settipalli S."/>
            <person name="Shea T."/>
            <person name="Sherpa N."/>
            <person name="Shi L."/>
            <person name="Shih D."/>
            <person name="Sparrow T."/>
            <person name="Spaulding J."/>
            <person name="Stalker J."/>
            <person name="Stange-Thomann N."/>
            <person name="Stavropoulos S."/>
            <person name="Stone C."/>
            <person name="Strader C."/>
            <person name="Tesfaye S."/>
            <person name="Thomson T."/>
            <person name="Thoulutsang Y."/>
            <person name="Thoulutsang D."/>
            <person name="Topham K."/>
            <person name="Topping I."/>
            <person name="Tsamla T."/>
            <person name="Vassiliev H."/>
            <person name="Vo A."/>
            <person name="Wangchuk T."/>
            <person name="Wangdi T."/>
            <person name="Weiand M."/>
            <person name="Wilkinson J."/>
            <person name="Wilson A."/>
            <person name="Yadav S."/>
            <person name="Young G."/>
            <person name="Yu Q."/>
            <person name="Zembek L."/>
            <person name="Zhong D."/>
            <person name="Zimmer A."/>
            <person name="Zwirko Z."/>
            <person name="Jaffe D.B."/>
            <person name="Alvarez P."/>
            <person name="Brockman W."/>
            <person name="Butler J."/>
            <person name="Chin C."/>
            <person name="Gnerre S."/>
            <person name="Grabherr M."/>
            <person name="Kleber M."/>
            <person name="Mauceli E."/>
            <person name="MacCallum I."/>
        </authorList>
    </citation>
    <scope>NUCLEOTIDE SEQUENCE [LARGE SCALE GENOMIC DNA]</scope>
    <source>
        <strain evidence="10">Tucson 15287-2541.00</strain>
    </source>
</reference>
<dbReference type="GO" id="GO:0003714">
    <property type="term" value="F:transcription corepressor activity"/>
    <property type="evidence" value="ECO:0007669"/>
    <property type="project" value="TreeGrafter"/>
</dbReference>
<evidence type="ECO:0000256" key="7">
    <source>
        <dbReference type="SAM" id="MobiDB-lite"/>
    </source>
</evidence>
<evidence type="ECO:0000256" key="5">
    <source>
        <dbReference type="ARBA" id="ARBA00023038"/>
    </source>
</evidence>
<organism evidence="10">
    <name type="scientific">Drosophila grimshawi</name>
    <name type="common">Hawaiian fruit fly</name>
    <name type="synonym">Idiomyia grimshawi</name>
    <dbReference type="NCBI Taxonomy" id="7222"/>
    <lineage>
        <taxon>Eukaryota</taxon>
        <taxon>Metazoa</taxon>
        <taxon>Ecdysozoa</taxon>
        <taxon>Arthropoda</taxon>
        <taxon>Hexapoda</taxon>
        <taxon>Insecta</taxon>
        <taxon>Pterygota</taxon>
        <taxon>Neoptera</taxon>
        <taxon>Endopterygota</taxon>
        <taxon>Diptera</taxon>
        <taxon>Brachycera</taxon>
        <taxon>Muscomorpha</taxon>
        <taxon>Ephydroidea</taxon>
        <taxon>Drosophilidae</taxon>
        <taxon>Drosophila</taxon>
        <taxon>Hawaiian Drosophila</taxon>
    </lineage>
</organism>
<feature type="domain" description="LIM zinc-binding" evidence="8">
    <location>
        <begin position="522"/>
        <end position="583"/>
    </location>
</feature>
<dbReference type="FunCoup" id="B4JWX5">
    <property type="interactions" value="89"/>
</dbReference>
<feature type="region of interest" description="Disordered" evidence="7">
    <location>
        <begin position="296"/>
        <end position="371"/>
    </location>
</feature>
<dbReference type="Pfam" id="PF00412">
    <property type="entry name" value="LIM"/>
    <property type="match status" value="3"/>
</dbReference>
<dbReference type="GO" id="GO:0000278">
    <property type="term" value="P:mitotic cell cycle"/>
    <property type="evidence" value="ECO:0007669"/>
    <property type="project" value="EnsemblMetazoa"/>
</dbReference>
<feature type="region of interest" description="Disordered" evidence="7">
    <location>
        <begin position="209"/>
        <end position="233"/>
    </location>
</feature>
<accession>B4JWX5</accession>
<dbReference type="GO" id="GO:0005912">
    <property type="term" value="C:adherens junction"/>
    <property type="evidence" value="ECO:0007669"/>
    <property type="project" value="EnsemblMetazoa"/>
</dbReference>
<keyword evidence="3" id="KW-0677">Repeat</keyword>
<evidence type="ECO:0000256" key="6">
    <source>
        <dbReference type="PROSITE-ProRule" id="PRU00125"/>
    </source>
</evidence>
<dbReference type="CDD" id="cd09355">
    <property type="entry name" value="LIM2_Ajuba_like"/>
    <property type="match status" value="1"/>
</dbReference>
<feature type="region of interest" description="Disordered" evidence="7">
    <location>
        <begin position="56"/>
        <end position="76"/>
    </location>
</feature>
<dbReference type="GO" id="GO:0001666">
    <property type="term" value="P:response to hypoxia"/>
    <property type="evidence" value="ECO:0007669"/>
    <property type="project" value="TreeGrafter"/>
</dbReference>
<dbReference type="GO" id="GO:0005667">
    <property type="term" value="C:transcription regulator complex"/>
    <property type="evidence" value="ECO:0007669"/>
    <property type="project" value="TreeGrafter"/>
</dbReference>
<evidence type="ECO:0000259" key="8">
    <source>
        <dbReference type="PROSITE" id="PS50023"/>
    </source>
</evidence>
<evidence type="ECO:0000313" key="9">
    <source>
        <dbReference type="EMBL" id="EDV95251.1"/>
    </source>
</evidence>
<feature type="compositionally biased region" description="Low complexity" evidence="7">
    <location>
        <begin position="356"/>
        <end position="365"/>
    </location>
</feature>
<keyword evidence="10" id="KW-1185">Reference proteome</keyword>
<dbReference type="GO" id="GO:0045572">
    <property type="term" value="P:positive regulation of imaginal disc growth"/>
    <property type="evidence" value="ECO:0007669"/>
    <property type="project" value="EnsemblMetazoa"/>
</dbReference>
<feature type="region of interest" description="Disordered" evidence="7">
    <location>
        <begin position="465"/>
        <end position="494"/>
    </location>
</feature>
<dbReference type="OMA" id="AHIYAPT"/>
<dbReference type="FunFam" id="2.10.110.10:FF:000036">
    <property type="entry name" value="LIM domain-containing protein 1"/>
    <property type="match status" value="1"/>
</dbReference>
<evidence type="ECO:0000256" key="3">
    <source>
        <dbReference type="ARBA" id="ARBA00022737"/>
    </source>
</evidence>
<dbReference type="PANTHER" id="PTHR24219">
    <property type="entry name" value="LIM DOMAIN-CONTAINING PROTEIN JUB"/>
    <property type="match status" value="1"/>
</dbReference>
<keyword evidence="5 6" id="KW-0440">LIM domain</keyword>
<keyword evidence="2 6" id="KW-0479">Metal-binding</keyword>
<dbReference type="InterPro" id="IPR001781">
    <property type="entry name" value="Znf_LIM"/>
</dbReference>
<gene>
    <name evidence="9" type="primary">Dgri\GH17840</name>
    <name evidence="9" type="ORF">Dgri_GH17840</name>
</gene>
<dbReference type="GO" id="GO:0000932">
    <property type="term" value="C:P-body"/>
    <property type="evidence" value="ECO:0007669"/>
    <property type="project" value="TreeGrafter"/>
</dbReference>
<evidence type="ECO:0000313" key="10">
    <source>
        <dbReference type="Proteomes" id="UP000001070"/>
    </source>
</evidence>
<dbReference type="InterPro" id="IPR047172">
    <property type="entry name" value="Ajuba-like"/>
</dbReference>
<feature type="compositionally biased region" description="Low complexity" evidence="7">
    <location>
        <begin position="300"/>
        <end position="312"/>
    </location>
</feature>
<feature type="compositionally biased region" description="Polar residues" evidence="7">
    <location>
        <begin position="465"/>
        <end position="477"/>
    </location>
</feature>
<dbReference type="KEGG" id="dgr:6569195"/>
<name>B4JWX5_DROGR</name>
<dbReference type="CDD" id="cd09352">
    <property type="entry name" value="LIM1_Ajuba_like"/>
    <property type="match status" value="1"/>
</dbReference>
<dbReference type="FunFam" id="2.10.110.10:FF:000028">
    <property type="entry name" value="LIM domain-containing protein 1"/>
    <property type="match status" value="1"/>
</dbReference>
<dbReference type="GO" id="GO:0000242">
    <property type="term" value="C:pericentriolar material"/>
    <property type="evidence" value="ECO:0007669"/>
    <property type="project" value="EnsemblMetazoa"/>
</dbReference>
<dbReference type="GO" id="GO:0005634">
    <property type="term" value="C:nucleus"/>
    <property type="evidence" value="ECO:0007669"/>
    <property type="project" value="TreeGrafter"/>
</dbReference>
<dbReference type="EMBL" id="CH916376">
    <property type="protein sequence ID" value="EDV95251.1"/>
    <property type="molecule type" value="Genomic_DNA"/>
</dbReference>
<evidence type="ECO:0000256" key="1">
    <source>
        <dbReference type="ARBA" id="ARBA00009611"/>
    </source>
</evidence>
<dbReference type="InterPro" id="IPR047247">
    <property type="entry name" value="Ajuba-like_LIM2"/>
</dbReference>
<dbReference type="CDD" id="cd09438">
    <property type="entry name" value="LIM3_Ajuba_like"/>
    <property type="match status" value="1"/>
</dbReference>
<dbReference type="SMART" id="SM00132">
    <property type="entry name" value="LIM"/>
    <property type="match status" value="3"/>
</dbReference>
<feature type="compositionally biased region" description="Polar residues" evidence="7">
    <location>
        <begin position="317"/>
        <end position="329"/>
    </location>
</feature>
<dbReference type="InterPro" id="IPR047248">
    <property type="entry name" value="Ajuba-like_LIM3"/>
</dbReference>
<dbReference type="GO" id="GO:0007010">
    <property type="term" value="P:cytoskeleton organization"/>
    <property type="evidence" value="ECO:0007669"/>
    <property type="project" value="TreeGrafter"/>
</dbReference>
<dbReference type="FunFam" id="2.10.110.10:FF:000037">
    <property type="entry name" value="LIM domain-containing protein 1"/>
    <property type="match status" value="1"/>
</dbReference>
<dbReference type="Proteomes" id="UP000001070">
    <property type="component" value="Unassembled WGS sequence"/>
</dbReference>
<sequence>MTTQRTHRNANSSSSSGGGGGTVGSLGSEADYETLMQRLNISSYQRSPGAIEHFMHDAQQQQQQQQQHHSQQPRLPSSEDYKLYERGNIIAASKYATATATPKPHGGGSTSIDLTMQHLGNGSSNNSNTSHNSHTNSPLIYAPTAQVLGQRIVPQKHSPVYENLEFYGQFDTNQKRAQPQSPASRQSVMLNDYLLMQPIGGGRFAHTPVPEAPKHHQAHTHTLSHTHAHGHSHNAIEELQSSQVAPIYENIIPHSGQRAQPQASPATATIYQHTEMATPTPHQVAEMNALMLSSPLHQRSNSNNNNHNSSSSGGLGSPTQRYRNLSLPSHLSPMGSPVPAPLAKLQLQQHTPIKNQQQQQHQQQHPHGGINVSVNPNYIEDINSSDYVCMTANLHRSSNTAKSRSPNNVRLTAISPQPPLPPPPLVTATIQTTTTMATTSAAAQTQPMQLRATPMATTAPLVVATSPTPSQSSTGLTKNLLPYSVTPPRPAGPTEAQRKIEELTRQLEEEIEQSEEHGEYFGICHTCGEKVKGAGQACQAMGNLYHTNCFICCSCGRALRGKAFYNVHGRVYCEEDYMYSGFQQTAEKCAICGHLIMEMILQAMGKSYHPGCFRCCICNECLDGVPFTVDVDHKIYCVNDYHRMFAPKCASCGKGITPVEGTDETVRVVSMDKDFHVDCYICEECGMQLTDEPDKRCYPLDGRLLCRGCHLQRLALQSSPHTRHQEPVCASYQYMG</sequence>
<dbReference type="InParanoid" id="B4JWX5"/>
<proteinExistence type="inferred from homology"/>
<dbReference type="InterPro" id="IPR047245">
    <property type="entry name" value="Ajuba-like_LIM1"/>
</dbReference>
<feature type="domain" description="LIM zinc-binding" evidence="8">
    <location>
        <begin position="648"/>
        <end position="716"/>
    </location>
</feature>
<dbReference type="HOGENOM" id="CLU_001357_6_0_1"/>
<dbReference type="Gene3D" id="2.10.110.10">
    <property type="entry name" value="Cysteine Rich Protein"/>
    <property type="match status" value="3"/>
</dbReference>
<feature type="domain" description="LIM zinc-binding" evidence="8">
    <location>
        <begin position="587"/>
        <end position="647"/>
    </location>
</feature>
<dbReference type="PhylomeDB" id="B4JWX5"/>
<evidence type="ECO:0000256" key="4">
    <source>
        <dbReference type="ARBA" id="ARBA00022833"/>
    </source>
</evidence>